<keyword evidence="6" id="KW-0234">DNA repair</keyword>
<evidence type="ECO:0000256" key="8">
    <source>
        <dbReference type="ARBA" id="ARBA00030014"/>
    </source>
</evidence>
<evidence type="ECO:0000256" key="9">
    <source>
        <dbReference type="ARBA" id="ARBA00031186"/>
    </source>
</evidence>
<keyword evidence="7" id="KW-0539">Nucleus</keyword>
<reference evidence="12 13" key="1">
    <citation type="submission" date="2019-08" db="EMBL/GenBank/DDBJ databases">
        <authorList>
            <person name="Alioto T."/>
            <person name="Alioto T."/>
            <person name="Gomez Garrido J."/>
        </authorList>
    </citation>
    <scope>NUCLEOTIDE SEQUENCE [LARGE SCALE GENOMIC DNA]</scope>
</reference>
<organism evidence="12 13">
    <name type="scientific">Cinara cedri</name>
    <dbReference type="NCBI Taxonomy" id="506608"/>
    <lineage>
        <taxon>Eukaryota</taxon>
        <taxon>Metazoa</taxon>
        <taxon>Ecdysozoa</taxon>
        <taxon>Arthropoda</taxon>
        <taxon>Hexapoda</taxon>
        <taxon>Insecta</taxon>
        <taxon>Pterygota</taxon>
        <taxon>Neoptera</taxon>
        <taxon>Paraneoptera</taxon>
        <taxon>Hemiptera</taxon>
        <taxon>Sternorrhyncha</taxon>
        <taxon>Aphidomorpha</taxon>
        <taxon>Aphidoidea</taxon>
        <taxon>Aphididae</taxon>
        <taxon>Lachninae</taxon>
        <taxon>Cinara</taxon>
    </lineage>
</organism>
<name>A0A5E4MHC1_9HEMI</name>
<evidence type="ECO:0000256" key="1">
    <source>
        <dbReference type="ARBA" id="ARBA00004123"/>
    </source>
</evidence>
<dbReference type="InterPro" id="IPR040444">
    <property type="entry name" value="PCNA-AF"/>
</dbReference>
<dbReference type="AlphaFoldDB" id="A0A5E4MHC1"/>
<dbReference type="PANTHER" id="PTHR15679">
    <property type="entry name" value="PCNA-ASSOCIATED FACTOR"/>
    <property type="match status" value="1"/>
</dbReference>
<sequence length="102" mass="11132">MVRTKNTALHTVSLGRSPKMQASCKAACRAASSLASSSSTSTPNKKRNYSGGGNPVHKRETPLWQKEITCFFPAKNDKQSTTDEDYVPPKQQMTQAGSSRIQ</sequence>
<evidence type="ECO:0000256" key="5">
    <source>
        <dbReference type="ARBA" id="ARBA00022763"/>
    </source>
</evidence>
<dbReference type="GO" id="GO:0005634">
    <property type="term" value="C:nucleus"/>
    <property type="evidence" value="ECO:0007669"/>
    <property type="project" value="UniProtKB-SubCell"/>
</dbReference>
<dbReference type="InterPro" id="IPR031444">
    <property type="entry name" value="PCNA-AF_dom"/>
</dbReference>
<evidence type="ECO:0000256" key="2">
    <source>
        <dbReference type="ARBA" id="ARBA00004556"/>
    </source>
</evidence>
<keyword evidence="13" id="KW-1185">Reference proteome</keyword>
<feature type="domain" description="PCNA-associated factor histone-like" evidence="11">
    <location>
        <begin position="1"/>
        <end position="83"/>
    </location>
</feature>
<keyword evidence="5" id="KW-0227">DNA damage</keyword>
<dbReference type="OrthoDB" id="6629093at2759"/>
<comment type="subcellular location">
    <subcellularLocation>
        <location evidence="2">Cytoplasm</location>
        <location evidence="2">Perinuclear region</location>
    </subcellularLocation>
    <subcellularLocation>
        <location evidence="1">Nucleus</location>
    </subcellularLocation>
</comment>
<feature type="compositionally biased region" description="Polar residues" evidence="10">
    <location>
        <begin position="91"/>
        <end position="102"/>
    </location>
</feature>
<evidence type="ECO:0000313" key="13">
    <source>
        <dbReference type="Proteomes" id="UP000325440"/>
    </source>
</evidence>
<feature type="region of interest" description="Disordered" evidence="10">
    <location>
        <begin position="32"/>
        <end position="62"/>
    </location>
</feature>
<evidence type="ECO:0000259" key="11">
    <source>
        <dbReference type="Pfam" id="PF15715"/>
    </source>
</evidence>
<dbReference type="Proteomes" id="UP000325440">
    <property type="component" value="Unassembled WGS sequence"/>
</dbReference>
<dbReference type="PANTHER" id="PTHR15679:SF8">
    <property type="entry name" value="PCNA-ASSOCIATED FACTOR"/>
    <property type="match status" value="1"/>
</dbReference>
<feature type="compositionally biased region" description="Polar residues" evidence="10">
    <location>
        <begin position="1"/>
        <end position="10"/>
    </location>
</feature>
<dbReference type="GO" id="GO:0048471">
    <property type="term" value="C:perinuclear region of cytoplasm"/>
    <property type="evidence" value="ECO:0007669"/>
    <property type="project" value="UniProtKB-SubCell"/>
</dbReference>
<evidence type="ECO:0000256" key="4">
    <source>
        <dbReference type="ARBA" id="ARBA00022490"/>
    </source>
</evidence>
<evidence type="ECO:0000313" key="12">
    <source>
        <dbReference type="EMBL" id="VVC30926.1"/>
    </source>
</evidence>
<proteinExistence type="predicted"/>
<feature type="region of interest" description="Disordered" evidence="10">
    <location>
        <begin position="74"/>
        <end position="102"/>
    </location>
</feature>
<dbReference type="GO" id="GO:0003682">
    <property type="term" value="F:chromatin binding"/>
    <property type="evidence" value="ECO:0007669"/>
    <property type="project" value="TreeGrafter"/>
</dbReference>
<evidence type="ECO:0000256" key="6">
    <source>
        <dbReference type="ARBA" id="ARBA00023204"/>
    </source>
</evidence>
<accession>A0A5E4MHC1</accession>
<evidence type="ECO:0000256" key="7">
    <source>
        <dbReference type="ARBA" id="ARBA00023242"/>
    </source>
</evidence>
<feature type="compositionally biased region" description="Low complexity" evidence="10">
    <location>
        <begin position="32"/>
        <end position="41"/>
    </location>
</feature>
<dbReference type="EMBL" id="CABPRJ010000551">
    <property type="protein sequence ID" value="VVC30926.1"/>
    <property type="molecule type" value="Genomic_DNA"/>
</dbReference>
<dbReference type="Pfam" id="PF15715">
    <property type="entry name" value="PAF"/>
    <property type="match status" value="1"/>
</dbReference>
<dbReference type="GO" id="GO:0051726">
    <property type="term" value="P:regulation of cell cycle"/>
    <property type="evidence" value="ECO:0007669"/>
    <property type="project" value="InterPro"/>
</dbReference>
<dbReference type="GO" id="GO:0006281">
    <property type="term" value="P:DNA repair"/>
    <property type="evidence" value="ECO:0007669"/>
    <property type="project" value="UniProtKB-KW"/>
</dbReference>
<evidence type="ECO:0000256" key="10">
    <source>
        <dbReference type="SAM" id="MobiDB-lite"/>
    </source>
</evidence>
<protein>
    <recommendedName>
        <fullName evidence="3">PCNA-associated factor</fullName>
    </recommendedName>
    <alternativeName>
        <fullName evidence="8">PCNA-associated factor of 15 kDa</fullName>
    </alternativeName>
    <alternativeName>
        <fullName evidence="9">PCNA-clamp-associated factor</fullName>
    </alternativeName>
</protein>
<evidence type="ECO:0000256" key="3">
    <source>
        <dbReference type="ARBA" id="ARBA00013777"/>
    </source>
</evidence>
<dbReference type="GO" id="GO:0019985">
    <property type="term" value="P:translesion synthesis"/>
    <property type="evidence" value="ECO:0007669"/>
    <property type="project" value="TreeGrafter"/>
</dbReference>
<keyword evidence="4" id="KW-0963">Cytoplasm</keyword>
<gene>
    <name evidence="12" type="ORF">CINCED_3A001814</name>
</gene>
<feature type="region of interest" description="Disordered" evidence="10">
    <location>
        <begin position="1"/>
        <end position="20"/>
    </location>
</feature>